<evidence type="ECO:0000313" key="4">
    <source>
        <dbReference type="Proteomes" id="UP000176778"/>
    </source>
</evidence>
<feature type="region of interest" description="Disordered" evidence="1">
    <location>
        <begin position="58"/>
        <end position="81"/>
    </location>
</feature>
<keyword evidence="2" id="KW-1133">Transmembrane helix</keyword>
<dbReference type="InterPro" id="IPR013783">
    <property type="entry name" value="Ig-like_fold"/>
</dbReference>
<dbReference type="Gene3D" id="2.60.40.10">
    <property type="entry name" value="Immunoglobulins"/>
    <property type="match status" value="2"/>
</dbReference>
<feature type="compositionally biased region" description="Polar residues" evidence="1">
    <location>
        <begin position="71"/>
        <end position="81"/>
    </location>
</feature>
<feature type="transmembrane region" description="Helical" evidence="2">
    <location>
        <begin position="21"/>
        <end position="43"/>
    </location>
</feature>
<keyword evidence="2" id="KW-0472">Membrane</keyword>
<dbReference type="AlphaFoldDB" id="A0A1F7X4R7"/>
<protein>
    <submittedName>
        <fullName evidence="3">Uncharacterized protein</fullName>
    </submittedName>
</protein>
<reference evidence="3 4" key="1">
    <citation type="journal article" date="2016" name="Nat. Commun.">
        <title>Thousands of microbial genomes shed light on interconnected biogeochemical processes in an aquifer system.</title>
        <authorList>
            <person name="Anantharaman K."/>
            <person name="Brown C.T."/>
            <person name="Hug L.A."/>
            <person name="Sharon I."/>
            <person name="Castelle C.J."/>
            <person name="Probst A.J."/>
            <person name="Thomas B.C."/>
            <person name="Singh A."/>
            <person name="Wilkins M.J."/>
            <person name="Karaoz U."/>
            <person name="Brodie E.L."/>
            <person name="Williams K.H."/>
            <person name="Hubbard S.S."/>
            <person name="Banfield J.F."/>
        </authorList>
    </citation>
    <scope>NUCLEOTIDE SEQUENCE [LARGE SCALE GENOMIC DNA]</scope>
</reference>
<keyword evidence="2" id="KW-0812">Transmembrane</keyword>
<dbReference type="Pfam" id="PF09136">
    <property type="entry name" value="Glucodextran_B"/>
    <property type="match status" value="2"/>
</dbReference>
<organism evidence="3 4">
    <name type="scientific">Candidatus Woesebacteria bacterium RBG_13_46_13</name>
    <dbReference type="NCBI Taxonomy" id="1802479"/>
    <lineage>
        <taxon>Bacteria</taxon>
        <taxon>Candidatus Woeseibacteriota</taxon>
    </lineage>
</organism>
<sequence>MRSHYSRLASSEEKRNIRRAATFLFLSLAAVIVLLTFGLPTIAKFAAFLTDLRKTAQPVEKNDTTPPSPPQVSSLPDATNKSTLEVSGSAEAASTVILTFNTSDEEVVADRDGKYVFSLTLKKGENKLAFKAKDAAGNESQKTQTYVVLFDEDEPKIEIGSPSDGSEFFGSMQRQVTIQGTSEAEAALTINDRPIKVEDDGSFTYATTLSEGDNIFNLKATDKAGNVTEKSLTLKFSP</sequence>
<proteinExistence type="predicted"/>
<evidence type="ECO:0000256" key="2">
    <source>
        <dbReference type="SAM" id="Phobius"/>
    </source>
</evidence>
<comment type="caution">
    <text evidence="3">The sequence shown here is derived from an EMBL/GenBank/DDBJ whole genome shotgun (WGS) entry which is preliminary data.</text>
</comment>
<accession>A0A1F7X4R7</accession>
<evidence type="ECO:0000256" key="1">
    <source>
        <dbReference type="SAM" id="MobiDB-lite"/>
    </source>
</evidence>
<name>A0A1F7X4R7_9BACT</name>
<gene>
    <name evidence="3" type="ORF">A2Y68_03760</name>
</gene>
<dbReference type="STRING" id="1802479.A2Y68_03760"/>
<dbReference type="Proteomes" id="UP000176778">
    <property type="component" value="Unassembled WGS sequence"/>
</dbReference>
<dbReference type="NCBIfam" id="NF033510">
    <property type="entry name" value="Ca_tandemer"/>
    <property type="match status" value="1"/>
</dbReference>
<evidence type="ECO:0000313" key="3">
    <source>
        <dbReference type="EMBL" id="OGM09709.1"/>
    </source>
</evidence>
<dbReference type="EMBL" id="MGFR01000003">
    <property type="protein sequence ID" value="OGM09709.1"/>
    <property type="molecule type" value="Genomic_DNA"/>
</dbReference>